<dbReference type="InterPro" id="IPR006598">
    <property type="entry name" value="CAP10"/>
</dbReference>
<evidence type="ECO:0000313" key="4">
    <source>
        <dbReference type="Proteomes" id="UP000319160"/>
    </source>
</evidence>
<dbReference type="Pfam" id="PF05686">
    <property type="entry name" value="Glyco_transf_90"/>
    <property type="match status" value="1"/>
</dbReference>
<feature type="region of interest" description="Disordered" evidence="1">
    <location>
        <begin position="42"/>
        <end position="98"/>
    </location>
</feature>
<evidence type="ECO:0000256" key="1">
    <source>
        <dbReference type="SAM" id="MobiDB-lite"/>
    </source>
</evidence>
<organism evidence="3 4">
    <name type="scientific">Xylaria flabelliformis</name>
    <dbReference type="NCBI Taxonomy" id="2512241"/>
    <lineage>
        <taxon>Eukaryota</taxon>
        <taxon>Fungi</taxon>
        <taxon>Dikarya</taxon>
        <taxon>Ascomycota</taxon>
        <taxon>Pezizomycotina</taxon>
        <taxon>Sordariomycetes</taxon>
        <taxon>Xylariomycetidae</taxon>
        <taxon>Xylariales</taxon>
        <taxon>Xylariaceae</taxon>
        <taxon>Xylaria</taxon>
    </lineage>
</organism>
<dbReference type="InterPro" id="IPR051091">
    <property type="entry name" value="O-Glucosyltr/Glycosyltrsf_90"/>
</dbReference>
<feature type="compositionally biased region" description="Basic and acidic residues" evidence="1">
    <location>
        <begin position="51"/>
        <end position="70"/>
    </location>
</feature>
<evidence type="ECO:0000259" key="2">
    <source>
        <dbReference type="SMART" id="SM00672"/>
    </source>
</evidence>
<reference evidence="4" key="1">
    <citation type="submission" date="2019-06" db="EMBL/GenBank/DDBJ databases">
        <title>Draft genome sequence of the griseofulvin-producing fungus Xylaria cubensis strain G536.</title>
        <authorList>
            <person name="Mead M.E."/>
            <person name="Raja H.A."/>
            <person name="Steenwyk J.L."/>
            <person name="Knowles S.L."/>
            <person name="Oberlies N.H."/>
            <person name="Rokas A."/>
        </authorList>
    </citation>
    <scope>NUCLEOTIDE SEQUENCE [LARGE SCALE GENOMIC DNA]</scope>
    <source>
        <strain evidence="4">G536</strain>
    </source>
</reference>
<dbReference type="AlphaFoldDB" id="A0A553HUX7"/>
<proteinExistence type="predicted"/>
<feature type="compositionally biased region" description="Low complexity" evidence="1">
    <location>
        <begin position="83"/>
        <end position="95"/>
    </location>
</feature>
<evidence type="ECO:0000313" key="3">
    <source>
        <dbReference type="EMBL" id="TRX91743.1"/>
    </source>
</evidence>
<dbReference type="PANTHER" id="PTHR12203:SF104">
    <property type="entry name" value="PROTEIN CAP1, PUTATIVE (AFU_ORTHOLOGUE AFUA_1G05595)-RELATED"/>
    <property type="match status" value="1"/>
</dbReference>
<dbReference type="SMART" id="SM00672">
    <property type="entry name" value="CAP10"/>
    <property type="match status" value="1"/>
</dbReference>
<dbReference type="Proteomes" id="UP000319160">
    <property type="component" value="Unassembled WGS sequence"/>
</dbReference>
<dbReference type="EMBL" id="VFLP01000042">
    <property type="protein sequence ID" value="TRX91743.1"/>
    <property type="molecule type" value="Genomic_DNA"/>
</dbReference>
<dbReference type="OrthoDB" id="541052at2759"/>
<protein>
    <recommendedName>
        <fullName evidence="2">Glycosyl transferase CAP10 domain-containing protein</fullName>
    </recommendedName>
</protein>
<gene>
    <name evidence="3" type="ORF">FHL15_007296</name>
</gene>
<sequence length="660" mass="75331">MRRRQLLLIGGVAFILICIASLLRLGTDKSFLDGTFDTPVAHAPAGGSDPSVDRPAHAPSEVDHKKDGHVSDAQSEAPAKEPSSSSSSSSGSSHSFKYKTAPSGVHPIQLLVAEAEKELAATKARQSKNLEQAITEYRRRYGIPPPPNFNKWFEFAQAKGVQLIDEFDMVYEAITPFWGLKPSTIRERAAEALGFDNALLGIQIRNGKITHMEGGADWQREATAGMMGKFLKWLPDMDLCFNLHDESRVVVPHDDMARLVQKAKEVNMPAANIPNPKNAFTEKPKGLNDGTRFEESKLTRFNVFAHQPTWTHSRMSCPPDSPSRGLEEDERNDHVSRFGLSELGFVYNVTAMSDICYSPSLSSTFGFFDRPNAYNIVHDLFPIFSQSKISSYADILYPSPWYWYEKVHYDESQDLEWDQKKDRFYWRGSTTGGFSRNGGWRRQHRQRFVQKINAVDSAKIMTNAGSALHEKWETQVVPRGDYRHLIDVYFSGVGQCDPGDCVAQKEFFNIKGHAEQHDAWGYKYLLDIDGNAFSGRFYAFLRSKSLTYKWAIFREWHLEWLKPWAHYIPLSLQGEDWLEAVRYFADRDEGKIEAQRLANQQRDWADKVLRHEDMEVWFFRLLLEYGRVIDDKRSTIGYTVGAPEPKIHTSEKKKQDTTDG</sequence>
<dbReference type="PANTHER" id="PTHR12203">
    <property type="entry name" value="KDEL LYS-ASP-GLU-LEU CONTAINING - RELATED"/>
    <property type="match status" value="1"/>
</dbReference>
<accession>A0A553HUX7</accession>
<name>A0A553HUX7_9PEZI</name>
<feature type="domain" description="Glycosyl transferase CAP10" evidence="2">
    <location>
        <begin position="339"/>
        <end position="632"/>
    </location>
</feature>
<keyword evidence="4" id="KW-1185">Reference proteome</keyword>
<comment type="caution">
    <text evidence="3">The sequence shown here is derived from an EMBL/GenBank/DDBJ whole genome shotgun (WGS) entry which is preliminary data.</text>
</comment>